<dbReference type="InterPro" id="IPR008983">
    <property type="entry name" value="Tumour_necrosis_fac-like_dom"/>
</dbReference>
<reference evidence="1" key="1">
    <citation type="journal article" date="2015" name="Nature">
        <title>Complex archaea that bridge the gap between prokaryotes and eukaryotes.</title>
        <authorList>
            <person name="Spang A."/>
            <person name="Saw J.H."/>
            <person name="Jorgensen S.L."/>
            <person name="Zaremba-Niedzwiedzka K."/>
            <person name="Martijn J."/>
            <person name="Lind A.E."/>
            <person name="van Eijk R."/>
            <person name="Schleper C."/>
            <person name="Guy L."/>
            <person name="Ettema T.J."/>
        </authorList>
    </citation>
    <scope>NUCLEOTIDE SEQUENCE</scope>
</reference>
<dbReference type="AlphaFoldDB" id="A0A0F8XQP9"/>
<proteinExistence type="predicted"/>
<sequence>MAYSNSWSNIIPVSSDPLNTTDDQLRRLRLDVQERMDDLVDDWTTDPVVPQKLDVSRIDGTPDLAVVYTGAAFAIPTASTTTIDFVQETLDTGGFHSNSVNPSRLTITTAGYYFIHANLEIDFTGAAALCHIRIRKNGADLALGNISILGSGVIETIAISYIDLAAATDYYEIAIQNPGSGSTWNTLDEADEAYFMIHRMVGTV</sequence>
<gene>
    <name evidence="1" type="ORF">LCGC14_2993660</name>
</gene>
<evidence type="ECO:0008006" key="2">
    <source>
        <dbReference type="Google" id="ProtNLM"/>
    </source>
</evidence>
<evidence type="ECO:0000313" key="1">
    <source>
        <dbReference type="EMBL" id="KKK63500.1"/>
    </source>
</evidence>
<name>A0A0F8XQP9_9ZZZZ</name>
<organism evidence="1">
    <name type="scientific">marine sediment metagenome</name>
    <dbReference type="NCBI Taxonomy" id="412755"/>
    <lineage>
        <taxon>unclassified sequences</taxon>
        <taxon>metagenomes</taxon>
        <taxon>ecological metagenomes</taxon>
    </lineage>
</organism>
<comment type="caution">
    <text evidence="1">The sequence shown here is derived from an EMBL/GenBank/DDBJ whole genome shotgun (WGS) entry which is preliminary data.</text>
</comment>
<accession>A0A0F8XQP9</accession>
<dbReference type="EMBL" id="LAZR01061482">
    <property type="protein sequence ID" value="KKK63500.1"/>
    <property type="molecule type" value="Genomic_DNA"/>
</dbReference>
<dbReference type="Gene3D" id="2.60.120.40">
    <property type="match status" value="1"/>
</dbReference>
<protein>
    <recommendedName>
        <fullName evidence="2">C1q domain-containing protein</fullName>
    </recommendedName>
</protein>